<evidence type="ECO:0000313" key="2">
    <source>
        <dbReference type="EMBL" id="MBC5583511.1"/>
    </source>
</evidence>
<dbReference type="InterPro" id="IPR007253">
    <property type="entry name" value="Cell_wall-bd_2"/>
</dbReference>
<proteinExistence type="predicted"/>
<sequence length="465" mass="48206">MQVQNKCSGARVATRVFSSIALALSVSVGSGVLYADEIPVSEKDSLHELGLMDDDAELDALTGDANEETSAFDADLLEPLSDVESNPIEEGIASLSNIDRTVYVPKSGKGKYHYSAVCSGMKNPVSLSLRSAISRGYEPCGTCVDGSSDDPAAGDDEASSRLTRLHGPIALDTMRAITLEGFAAGSSPYAIVATTDGYWDALTAAGLAGLSRAPVLLTDKQFLSSQTEQEIRRLRSSCIYIAGGPAAVSEHVVNQIRSIAGVAKVERFAGNTATSTAVELFRKVDGWGDTAIVATSGSFQDALSVAPYAYANHAPILLAESGTGVLSDETLQAIRSSAIRKAYIVGGVVAVSPEVESQLGGLYAGRLSGPTAYETSNEIATWCVSQGMQVDGMGIATGESYYDALAGAALCGKNNAALVLVADNNRTTVDSFIGSYAPNVSTAYVFGGPAAVSPDTFNAIASCLE</sequence>
<name>A0ABR7BPH8_9ACTN</name>
<comment type="caution">
    <text evidence="2">The sequence shown here is derived from an EMBL/GenBank/DDBJ whole genome shotgun (WGS) entry which is preliminary data.</text>
</comment>
<gene>
    <name evidence="2" type="ORF">H8S61_04790</name>
</gene>
<keyword evidence="3" id="KW-1185">Reference proteome</keyword>
<protein>
    <submittedName>
        <fullName evidence="2">Cell wall-binding repeat-containing protein</fullName>
    </submittedName>
</protein>
<feature type="signal peptide" evidence="1">
    <location>
        <begin position="1"/>
        <end position="35"/>
    </location>
</feature>
<dbReference type="Proteomes" id="UP000622448">
    <property type="component" value="Unassembled WGS sequence"/>
</dbReference>
<organism evidence="2 3">
    <name type="scientific">Eggerthella hominis</name>
    <dbReference type="NCBI Taxonomy" id="2763043"/>
    <lineage>
        <taxon>Bacteria</taxon>
        <taxon>Bacillati</taxon>
        <taxon>Actinomycetota</taxon>
        <taxon>Coriobacteriia</taxon>
        <taxon>Eggerthellales</taxon>
        <taxon>Eggerthellaceae</taxon>
        <taxon>Eggerthella</taxon>
    </lineage>
</organism>
<dbReference type="PANTHER" id="PTHR30032:SF8">
    <property type="entry name" value="GERMINATION-SPECIFIC N-ACETYLMURAMOYL-L-ALANINE AMIDASE"/>
    <property type="match status" value="1"/>
</dbReference>
<evidence type="ECO:0000256" key="1">
    <source>
        <dbReference type="SAM" id="SignalP"/>
    </source>
</evidence>
<dbReference type="Gene3D" id="3.40.50.12090">
    <property type="match status" value="1"/>
</dbReference>
<reference evidence="2 3" key="1">
    <citation type="submission" date="2020-08" db="EMBL/GenBank/DDBJ databases">
        <title>Genome public.</title>
        <authorList>
            <person name="Liu C."/>
            <person name="Sun Q."/>
        </authorList>
    </citation>
    <scope>NUCLEOTIDE SEQUENCE [LARGE SCALE GENOMIC DNA]</scope>
    <source>
        <strain evidence="2 3">NSJ-70</strain>
    </source>
</reference>
<dbReference type="RefSeq" id="WP_186938123.1">
    <property type="nucleotide sequence ID" value="NZ_JACOOA010000001.1"/>
</dbReference>
<dbReference type="InterPro" id="IPR051922">
    <property type="entry name" value="Bact_Sporulation_Assoc"/>
</dbReference>
<feature type="chain" id="PRO_5045164449" evidence="1">
    <location>
        <begin position="36"/>
        <end position="465"/>
    </location>
</feature>
<dbReference type="EMBL" id="JACOOA010000001">
    <property type="protein sequence ID" value="MBC5583511.1"/>
    <property type="molecule type" value="Genomic_DNA"/>
</dbReference>
<dbReference type="PANTHER" id="PTHR30032">
    <property type="entry name" value="N-ACETYLMURAMOYL-L-ALANINE AMIDASE-RELATED"/>
    <property type="match status" value="1"/>
</dbReference>
<keyword evidence="1" id="KW-0732">Signal</keyword>
<accession>A0ABR7BPH8</accession>
<evidence type="ECO:0000313" key="3">
    <source>
        <dbReference type="Proteomes" id="UP000622448"/>
    </source>
</evidence>
<dbReference type="Pfam" id="PF04122">
    <property type="entry name" value="CW_binding_2"/>
    <property type="match status" value="3"/>
</dbReference>